<evidence type="ECO:0000256" key="1">
    <source>
        <dbReference type="SAM" id="Phobius"/>
    </source>
</evidence>
<evidence type="ECO:0000313" key="3">
    <source>
        <dbReference type="Proteomes" id="UP000035642"/>
    </source>
</evidence>
<keyword evidence="1" id="KW-0472">Membrane</keyword>
<dbReference type="SUPFAM" id="SSF51735">
    <property type="entry name" value="NAD(P)-binding Rossmann-fold domains"/>
    <property type="match status" value="1"/>
</dbReference>
<name>A0A0K0DHL5_ANGCA</name>
<dbReference type="GO" id="GO:0009435">
    <property type="term" value="P:NAD+ biosynthetic process"/>
    <property type="evidence" value="ECO:0007669"/>
    <property type="project" value="InterPro"/>
</dbReference>
<evidence type="ECO:0000313" key="4">
    <source>
        <dbReference type="WBParaSite" id="ACAC_0001069601-mRNA-1"/>
    </source>
</evidence>
<proteinExistence type="predicted"/>
<feature type="domain" description="Aspartate dehydrogenase" evidence="2">
    <location>
        <begin position="204"/>
        <end position="256"/>
    </location>
</feature>
<reference evidence="4" key="2">
    <citation type="submission" date="2017-02" db="UniProtKB">
        <authorList>
            <consortium name="WormBaseParasite"/>
        </authorList>
    </citation>
    <scope>IDENTIFICATION</scope>
</reference>
<accession>A0A0K0DHL5</accession>
<dbReference type="Proteomes" id="UP000035642">
    <property type="component" value="Unassembled WGS sequence"/>
</dbReference>
<dbReference type="GO" id="GO:0033735">
    <property type="term" value="F:aspartate dehydrogenase [NAD(P)+] activity"/>
    <property type="evidence" value="ECO:0007669"/>
    <property type="project" value="InterPro"/>
</dbReference>
<keyword evidence="3" id="KW-1185">Reference proteome</keyword>
<keyword evidence="1" id="KW-1133">Transmembrane helix</keyword>
<reference evidence="3" key="1">
    <citation type="submission" date="2012-09" db="EMBL/GenBank/DDBJ databases">
        <authorList>
            <person name="Martin A.A."/>
        </authorList>
    </citation>
    <scope>NUCLEOTIDE SEQUENCE</scope>
</reference>
<organism evidence="3 4">
    <name type="scientific">Angiostrongylus cantonensis</name>
    <name type="common">Rat lungworm</name>
    <dbReference type="NCBI Taxonomy" id="6313"/>
    <lineage>
        <taxon>Eukaryota</taxon>
        <taxon>Metazoa</taxon>
        <taxon>Ecdysozoa</taxon>
        <taxon>Nematoda</taxon>
        <taxon>Chromadorea</taxon>
        <taxon>Rhabditida</taxon>
        <taxon>Rhabditina</taxon>
        <taxon>Rhabditomorpha</taxon>
        <taxon>Strongyloidea</taxon>
        <taxon>Metastrongylidae</taxon>
        <taxon>Angiostrongylus</taxon>
    </lineage>
</organism>
<dbReference type="PANTHER" id="PTHR31873:SF6">
    <property type="entry name" value="ASPARTATE DEHYDROGENASE DOMAIN-CONTAINING PROTEIN"/>
    <property type="match status" value="1"/>
</dbReference>
<dbReference type="InterPro" id="IPR002811">
    <property type="entry name" value="Asp_DH"/>
</dbReference>
<dbReference type="PANTHER" id="PTHR31873">
    <property type="entry name" value="L-ASPARTATE DEHYDROGENASE-RELATED"/>
    <property type="match status" value="1"/>
</dbReference>
<dbReference type="SUPFAM" id="SSF55347">
    <property type="entry name" value="Glyceraldehyde-3-phosphate dehydrogenase-like, C-terminal domain"/>
    <property type="match status" value="1"/>
</dbReference>
<dbReference type="AlphaFoldDB" id="A0A0K0DHL5"/>
<dbReference type="WBParaSite" id="ACAC_0001069601-mRNA-1">
    <property type="protein sequence ID" value="ACAC_0001069601-mRNA-1"/>
    <property type="gene ID" value="ACAC_0001069601"/>
</dbReference>
<evidence type="ECO:0000259" key="2">
    <source>
        <dbReference type="Pfam" id="PF01958"/>
    </source>
</evidence>
<dbReference type="Pfam" id="PF01958">
    <property type="entry name" value="Asp_DH_C"/>
    <property type="match status" value="1"/>
</dbReference>
<sequence length="288" mass="31023">MKESPIDDCQLLALTAENIGMSAKRRLGIIGYGHLGRKQISPELSSVLFHFTFGIFPFSGFVTFGGFGKIFLRGASLEIKGNALLSICSLFMDIDLVIEVAHPAVIGRFVNIILDNCDLFIGSPTCLADADLLESIRSTALAKKRRVLVPAGAFWGGSDIQKMADQGTLMVHLALTITMTKHPSSFKLESSLKELNEAAKQKSEEPTVLYEGPVGNLCPLAPNNVNTMAGGAIAAHNLGFDGVIARLVSDPKFVVLVLKIIRSMFSLLINYAFVNPFYLANFNGSVGA</sequence>
<feature type="transmembrane region" description="Helical" evidence="1">
    <location>
        <begin position="47"/>
        <end position="72"/>
    </location>
</feature>
<dbReference type="Gene3D" id="3.40.50.720">
    <property type="entry name" value="NAD(P)-binding Rossmann-like Domain"/>
    <property type="match status" value="1"/>
</dbReference>
<keyword evidence="1" id="KW-0812">Transmembrane</keyword>
<dbReference type="InterPro" id="IPR036291">
    <property type="entry name" value="NAD(P)-bd_dom_sf"/>
</dbReference>
<protein>
    <submittedName>
        <fullName evidence="4">DUF108 domain-containing protein</fullName>
    </submittedName>
</protein>
<dbReference type="STRING" id="6313.A0A0K0DHL5"/>